<keyword evidence="3" id="KW-0677">Repeat</keyword>
<keyword evidence="9" id="KW-1185">Reference proteome</keyword>
<dbReference type="PANTHER" id="PTHR12352">
    <property type="entry name" value="SECRETED MODULAR CALCIUM-BINDING PROTEIN"/>
    <property type="match status" value="1"/>
</dbReference>
<proteinExistence type="predicted"/>
<dbReference type="InterPro" id="IPR036857">
    <property type="entry name" value="Thyroglobulin_1_sf"/>
</dbReference>
<evidence type="ECO:0000256" key="6">
    <source>
        <dbReference type="SAM" id="SignalP"/>
    </source>
</evidence>
<dbReference type="AlphaFoldDB" id="A0ABD2PAR7"/>
<dbReference type="SMART" id="SM00211">
    <property type="entry name" value="TY"/>
    <property type="match status" value="3"/>
</dbReference>
<dbReference type="CDD" id="cd00191">
    <property type="entry name" value="TY"/>
    <property type="match status" value="1"/>
</dbReference>
<comment type="caution">
    <text evidence="5">Lacks conserved residue(s) required for the propagation of feature annotation.</text>
</comment>
<sequence>MNLFYLVPYFLLVYADKLDFDLVTDYSVNDCLRVNNTQKLNYFALDEDGFPYCGTYTDAAACNPDIANSCEPGLKCGTNKTCEVDITSCFKYYANVTGNSKMQKLLWTPDCQEDGSWASKQCKGGAAGRCFCYDSKGERIFGNAFADNSANMTCACSKRKSELLDPTNLHNRTYVSFHCDEQGNYEELQCDTDHCWCVDTQTGELTSKIVPENSMTYLKCSGKLQGSQYLRKCESVAFAQTKITEIMKTHGVISPNIQRISCESDGSYGPYTITNSQVTCVTRTNSVLQYQASIKDITSMDCNCAYDQDLYNRIGKSFTLECQNNGNYKPFQSAYKDETVKSFCVDKDGNKKIDNVNVNETDSYCEQFYD</sequence>
<evidence type="ECO:0000256" key="3">
    <source>
        <dbReference type="ARBA" id="ARBA00022737"/>
    </source>
</evidence>
<keyword evidence="4" id="KW-1015">Disulfide bond</keyword>
<name>A0ABD2PAR7_9CUCU</name>
<dbReference type="Gene3D" id="4.10.800.10">
    <property type="entry name" value="Thyroglobulin type-1"/>
    <property type="match status" value="2"/>
</dbReference>
<protein>
    <recommendedName>
        <fullName evidence="7">Thyroglobulin type-1 domain-containing protein</fullName>
    </recommendedName>
</protein>
<dbReference type="InterPro" id="IPR051950">
    <property type="entry name" value="Dev_reg/Prot_inhib"/>
</dbReference>
<feature type="domain" description="Thyroglobulin type-1" evidence="7">
    <location>
        <begin position="86"/>
        <end position="154"/>
    </location>
</feature>
<dbReference type="Pfam" id="PF00086">
    <property type="entry name" value="Thyroglobulin_1"/>
    <property type="match status" value="3"/>
</dbReference>
<dbReference type="PANTHER" id="PTHR12352:SF3">
    <property type="entry name" value="NIDOGEN-2"/>
    <property type="match status" value="1"/>
</dbReference>
<dbReference type="EMBL" id="JABFTP020000185">
    <property type="protein sequence ID" value="KAL3288061.1"/>
    <property type="molecule type" value="Genomic_DNA"/>
</dbReference>
<comment type="subcellular location">
    <subcellularLocation>
        <location evidence="1">Secreted</location>
    </subcellularLocation>
</comment>
<evidence type="ECO:0000313" key="8">
    <source>
        <dbReference type="EMBL" id="KAL3288061.1"/>
    </source>
</evidence>
<evidence type="ECO:0000256" key="1">
    <source>
        <dbReference type="ARBA" id="ARBA00004613"/>
    </source>
</evidence>
<dbReference type="PROSITE" id="PS51162">
    <property type="entry name" value="THYROGLOBULIN_1_2"/>
    <property type="match status" value="2"/>
</dbReference>
<evidence type="ECO:0000313" key="9">
    <source>
        <dbReference type="Proteomes" id="UP001516400"/>
    </source>
</evidence>
<accession>A0ABD2PAR7</accession>
<keyword evidence="6" id="KW-0732">Signal</keyword>
<evidence type="ECO:0000256" key="5">
    <source>
        <dbReference type="PROSITE-ProRule" id="PRU00500"/>
    </source>
</evidence>
<dbReference type="GO" id="GO:0005576">
    <property type="term" value="C:extracellular region"/>
    <property type="evidence" value="ECO:0007669"/>
    <property type="project" value="UniProtKB-SubCell"/>
</dbReference>
<evidence type="ECO:0000259" key="7">
    <source>
        <dbReference type="PROSITE" id="PS51162"/>
    </source>
</evidence>
<feature type="chain" id="PRO_5044871592" description="Thyroglobulin type-1 domain-containing protein" evidence="6">
    <location>
        <begin position="16"/>
        <end position="370"/>
    </location>
</feature>
<dbReference type="SUPFAM" id="SSF57610">
    <property type="entry name" value="Thyroglobulin type-1 domain"/>
    <property type="match status" value="3"/>
</dbReference>
<dbReference type="InterPro" id="IPR000716">
    <property type="entry name" value="Thyroglobulin_1"/>
</dbReference>
<gene>
    <name evidence="8" type="ORF">HHI36_002512</name>
</gene>
<evidence type="ECO:0000256" key="4">
    <source>
        <dbReference type="ARBA" id="ARBA00023157"/>
    </source>
</evidence>
<feature type="signal peptide" evidence="6">
    <location>
        <begin position="1"/>
        <end position="15"/>
    </location>
</feature>
<reference evidence="8 9" key="1">
    <citation type="journal article" date="2021" name="BMC Biol.">
        <title>Horizontally acquired antibacterial genes associated with adaptive radiation of ladybird beetles.</title>
        <authorList>
            <person name="Li H.S."/>
            <person name="Tang X.F."/>
            <person name="Huang Y.H."/>
            <person name="Xu Z.Y."/>
            <person name="Chen M.L."/>
            <person name="Du X.Y."/>
            <person name="Qiu B.Y."/>
            <person name="Chen P.T."/>
            <person name="Zhang W."/>
            <person name="Slipinski A."/>
            <person name="Escalona H.E."/>
            <person name="Waterhouse R.M."/>
            <person name="Zwick A."/>
            <person name="Pang H."/>
        </authorList>
    </citation>
    <scope>NUCLEOTIDE SEQUENCE [LARGE SCALE GENOMIC DNA]</scope>
    <source>
        <strain evidence="8">SYSU2018</strain>
    </source>
</reference>
<evidence type="ECO:0000256" key="2">
    <source>
        <dbReference type="ARBA" id="ARBA00022525"/>
    </source>
</evidence>
<feature type="domain" description="Thyroglobulin type-1" evidence="7">
    <location>
        <begin position="156"/>
        <end position="220"/>
    </location>
</feature>
<dbReference type="Proteomes" id="UP001516400">
    <property type="component" value="Unassembled WGS sequence"/>
</dbReference>
<organism evidence="8 9">
    <name type="scientific">Cryptolaemus montrouzieri</name>
    <dbReference type="NCBI Taxonomy" id="559131"/>
    <lineage>
        <taxon>Eukaryota</taxon>
        <taxon>Metazoa</taxon>
        <taxon>Ecdysozoa</taxon>
        <taxon>Arthropoda</taxon>
        <taxon>Hexapoda</taxon>
        <taxon>Insecta</taxon>
        <taxon>Pterygota</taxon>
        <taxon>Neoptera</taxon>
        <taxon>Endopterygota</taxon>
        <taxon>Coleoptera</taxon>
        <taxon>Polyphaga</taxon>
        <taxon>Cucujiformia</taxon>
        <taxon>Coccinelloidea</taxon>
        <taxon>Coccinellidae</taxon>
        <taxon>Scymninae</taxon>
        <taxon>Scymnini</taxon>
        <taxon>Cryptolaemus</taxon>
    </lineage>
</organism>
<comment type="caution">
    <text evidence="8">The sequence shown here is derived from an EMBL/GenBank/DDBJ whole genome shotgun (WGS) entry which is preliminary data.</text>
</comment>
<keyword evidence="2" id="KW-0964">Secreted</keyword>